<sequence>MSTTTFFCNLSVPILVGEDRYKYVPIVGVFRSIPFDQVDEWVMHPDGGPRSDRELAAEVLVEIRKPLGASGRTAPHAFDVADILQLDRAAAIVVSTFLAALPRV</sequence>
<evidence type="ECO:0000313" key="2">
    <source>
        <dbReference type="Proteomes" id="UP000032067"/>
    </source>
</evidence>
<comment type="caution">
    <text evidence="1">The sequence shown here is derived from an EMBL/GenBank/DDBJ whole genome shotgun (WGS) entry which is preliminary data.</text>
</comment>
<dbReference type="AlphaFoldDB" id="A0A0D0KP80"/>
<accession>A0A0D0KP80</accession>
<organism evidence="1 2">
    <name type="scientific">Variovorax paradoxus</name>
    <dbReference type="NCBI Taxonomy" id="34073"/>
    <lineage>
        <taxon>Bacteria</taxon>
        <taxon>Pseudomonadati</taxon>
        <taxon>Pseudomonadota</taxon>
        <taxon>Betaproteobacteria</taxon>
        <taxon>Burkholderiales</taxon>
        <taxon>Comamonadaceae</taxon>
        <taxon>Variovorax</taxon>
    </lineage>
</organism>
<reference evidence="1 2" key="1">
    <citation type="submission" date="2014-12" db="EMBL/GenBank/DDBJ databases">
        <title>16Stimator: statistical estimation of ribosomal gene copy numbers from draft genome assemblies.</title>
        <authorList>
            <person name="Perisin M.A."/>
            <person name="Vetter M."/>
            <person name="Gilbert J.A."/>
            <person name="Bergelson J."/>
        </authorList>
    </citation>
    <scope>NUCLEOTIDE SEQUENCE [LARGE SCALE GENOMIC DNA]</scope>
    <source>
        <strain evidence="1 2">MEDvA23</strain>
    </source>
</reference>
<proteinExistence type="predicted"/>
<dbReference type="OrthoDB" id="8851612at2"/>
<dbReference type="EMBL" id="JXQQ01000052">
    <property type="protein sequence ID" value="KIQ27897.1"/>
    <property type="molecule type" value="Genomic_DNA"/>
</dbReference>
<name>A0A0D0KP80_VARPD</name>
<protein>
    <submittedName>
        <fullName evidence="1">Uncharacterized protein</fullName>
    </submittedName>
</protein>
<dbReference type="RefSeq" id="WP_042580912.1">
    <property type="nucleotide sequence ID" value="NZ_JXQQ01000052.1"/>
</dbReference>
<gene>
    <name evidence="1" type="ORF">RT97_21805</name>
</gene>
<dbReference type="Proteomes" id="UP000032067">
    <property type="component" value="Unassembled WGS sequence"/>
</dbReference>
<evidence type="ECO:0000313" key="1">
    <source>
        <dbReference type="EMBL" id="KIQ27897.1"/>
    </source>
</evidence>